<comment type="caution">
    <text evidence="1">The sequence shown here is derived from an EMBL/GenBank/DDBJ whole genome shotgun (WGS) entry which is preliminary data.</text>
</comment>
<reference evidence="1 2" key="1">
    <citation type="journal article" date="2015" name="Genome Biol.">
        <title>Comparative genomics of Steinernema reveals deeply conserved gene regulatory networks.</title>
        <authorList>
            <person name="Dillman A.R."/>
            <person name="Macchietto M."/>
            <person name="Porter C.F."/>
            <person name="Rogers A."/>
            <person name="Williams B."/>
            <person name="Antoshechkin I."/>
            <person name="Lee M.M."/>
            <person name="Goodwin Z."/>
            <person name="Lu X."/>
            <person name="Lewis E.E."/>
            <person name="Goodrich-Blair H."/>
            <person name="Stock S.P."/>
            <person name="Adams B.J."/>
            <person name="Sternberg P.W."/>
            <person name="Mortazavi A."/>
        </authorList>
    </citation>
    <scope>NUCLEOTIDE SEQUENCE [LARGE SCALE GENOMIC DNA]</scope>
    <source>
        <strain evidence="1 2">ALL</strain>
    </source>
</reference>
<dbReference type="Proteomes" id="UP000298663">
    <property type="component" value="Unassembled WGS sequence"/>
</dbReference>
<accession>A0A4U5M4M4</accession>
<evidence type="ECO:0000313" key="1">
    <source>
        <dbReference type="EMBL" id="TKR63632.1"/>
    </source>
</evidence>
<evidence type="ECO:0000313" key="2">
    <source>
        <dbReference type="Proteomes" id="UP000298663"/>
    </source>
</evidence>
<dbReference type="EMBL" id="AZBU02000010">
    <property type="protein sequence ID" value="TKR63632.1"/>
    <property type="molecule type" value="Genomic_DNA"/>
</dbReference>
<sequence>MCRKGSMVRDPERKNSWIVSPFNPLLMFLIRRRFDRRSRHPDRRLQKRSIFRPFLTKSRDTSRIVLVPSLQPHRRKPL</sequence>
<gene>
    <name evidence="1" type="ORF">L596_027441</name>
</gene>
<organism evidence="1 2">
    <name type="scientific">Steinernema carpocapsae</name>
    <name type="common">Entomopathogenic nematode</name>
    <dbReference type="NCBI Taxonomy" id="34508"/>
    <lineage>
        <taxon>Eukaryota</taxon>
        <taxon>Metazoa</taxon>
        <taxon>Ecdysozoa</taxon>
        <taxon>Nematoda</taxon>
        <taxon>Chromadorea</taxon>
        <taxon>Rhabditida</taxon>
        <taxon>Tylenchina</taxon>
        <taxon>Panagrolaimomorpha</taxon>
        <taxon>Strongyloidoidea</taxon>
        <taxon>Steinernematidae</taxon>
        <taxon>Steinernema</taxon>
    </lineage>
</organism>
<name>A0A4U5M4M4_STECR</name>
<keyword evidence="2" id="KW-1185">Reference proteome</keyword>
<protein>
    <submittedName>
        <fullName evidence="1">Uncharacterized protein</fullName>
    </submittedName>
</protein>
<proteinExistence type="predicted"/>
<dbReference type="AlphaFoldDB" id="A0A4U5M4M4"/>
<reference evidence="1 2" key="2">
    <citation type="journal article" date="2019" name="G3 (Bethesda)">
        <title>Hybrid Assembly of the Genome of the Entomopathogenic Nematode Steinernema carpocapsae Identifies the X-Chromosome.</title>
        <authorList>
            <person name="Serra L."/>
            <person name="Macchietto M."/>
            <person name="Macias-Munoz A."/>
            <person name="McGill C.J."/>
            <person name="Rodriguez I.M."/>
            <person name="Rodriguez B."/>
            <person name="Murad R."/>
            <person name="Mortazavi A."/>
        </authorList>
    </citation>
    <scope>NUCLEOTIDE SEQUENCE [LARGE SCALE GENOMIC DNA]</scope>
    <source>
        <strain evidence="1 2">ALL</strain>
    </source>
</reference>